<feature type="domain" description="DUF6708" evidence="2">
    <location>
        <begin position="114"/>
        <end position="295"/>
    </location>
</feature>
<feature type="transmembrane region" description="Helical" evidence="1">
    <location>
        <begin position="62"/>
        <end position="90"/>
    </location>
</feature>
<comment type="caution">
    <text evidence="3">The sequence shown here is derived from an EMBL/GenBank/DDBJ whole genome shotgun (WGS) entry which is preliminary data.</text>
</comment>
<protein>
    <recommendedName>
        <fullName evidence="2">DUF6708 domain-containing protein</fullName>
    </recommendedName>
</protein>
<sequence>MDFTGLVTKLYKKNRRITDEERENRLWQKSRLDVEPSYQLAVVKINSTFLESVDRYFDSRGALTFGCLVILAFCTWFIWGTGGAILGLYFSGEAALGISLGFVAAIVVLCGALAFWTCWMARKELFRLTYYPIRLNRRNRVLYVHKTDGDIIAVPWDEVFFTLSPCSSMYGRTWDIRGLVLNADAETVRHEFAFAPWSSDQDELRSHWEFLRRYMDDGPAALVSQIEFCMPVDGKRESFRAGLERIFAGDSGNIFFYWLMSPINAAVACCRWLVMKSCKVPTWPREIEDACRLEPSDLYARDSSINPPNLR</sequence>
<dbReference type="Proteomes" id="UP000324324">
    <property type="component" value="Unassembled WGS sequence"/>
</dbReference>
<reference evidence="3 4" key="1">
    <citation type="submission" date="2019-09" db="EMBL/GenBank/DDBJ databases">
        <title>Isolation of a novel species in the genus Cupriavidus from patients with sepsis using whole genome sequencing.</title>
        <authorList>
            <person name="Kweon O.J."/>
            <person name="Lee M.-K."/>
        </authorList>
    </citation>
    <scope>NUCLEOTIDE SEQUENCE [LARGE SCALE GENOMIC DNA]</scope>
    <source>
        <strain evidence="3 4">MKL-01</strain>
    </source>
</reference>
<dbReference type="AlphaFoldDB" id="A0A5M8AR67"/>
<proteinExistence type="predicted"/>
<organism evidence="3 4">
    <name type="scientific">Cupriavidus cauae</name>
    <dbReference type="NCBI Taxonomy" id="2608999"/>
    <lineage>
        <taxon>Bacteria</taxon>
        <taxon>Pseudomonadati</taxon>
        <taxon>Pseudomonadota</taxon>
        <taxon>Betaproteobacteria</taxon>
        <taxon>Burkholderiales</taxon>
        <taxon>Burkholderiaceae</taxon>
        <taxon>Cupriavidus</taxon>
    </lineage>
</organism>
<dbReference type="InterPro" id="IPR046554">
    <property type="entry name" value="DUF6708"/>
</dbReference>
<name>A0A5M8AR67_9BURK</name>
<keyword evidence="1" id="KW-0812">Transmembrane</keyword>
<dbReference type="Pfam" id="PF20455">
    <property type="entry name" value="DUF6708"/>
    <property type="match status" value="1"/>
</dbReference>
<keyword evidence="1" id="KW-0472">Membrane</keyword>
<accession>A0A5M8AR67</accession>
<keyword evidence="4" id="KW-1185">Reference proteome</keyword>
<dbReference type="RefSeq" id="WP_150082991.1">
    <property type="nucleotide sequence ID" value="NZ_VWRN01000030.1"/>
</dbReference>
<evidence type="ECO:0000256" key="1">
    <source>
        <dbReference type="SAM" id="Phobius"/>
    </source>
</evidence>
<dbReference type="EMBL" id="VWRN01000030">
    <property type="protein sequence ID" value="KAA6125192.1"/>
    <property type="molecule type" value="Genomic_DNA"/>
</dbReference>
<feature type="transmembrane region" description="Helical" evidence="1">
    <location>
        <begin position="96"/>
        <end position="119"/>
    </location>
</feature>
<evidence type="ECO:0000259" key="2">
    <source>
        <dbReference type="Pfam" id="PF20455"/>
    </source>
</evidence>
<keyword evidence="1" id="KW-1133">Transmembrane helix</keyword>
<gene>
    <name evidence="3" type="ORF">F1599_10340</name>
</gene>
<evidence type="ECO:0000313" key="4">
    <source>
        <dbReference type="Proteomes" id="UP000324324"/>
    </source>
</evidence>
<evidence type="ECO:0000313" key="3">
    <source>
        <dbReference type="EMBL" id="KAA6125192.1"/>
    </source>
</evidence>